<feature type="non-terminal residue" evidence="6">
    <location>
        <position position="1"/>
    </location>
</feature>
<dbReference type="GO" id="GO:0005840">
    <property type="term" value="C:ribosome"/>
    <property type="evidence" value="ECO:0007669"/>
    <property type="project" value="UniProtKB-KW"/>
</dbReference>
<gene>
    <name evidence="6" type="ORF">A2228_00140</name>
</gene>
<reference evidence="6 7" key="1">
    <citation type="journal article" date="2016" name="Nat. Commun.">
        <title>Thousands of microbial genomes shed light on interconnected biogeochemical processes in an aquifer system.</title>
        <authorList>
            <person name="Anantharaman K."/>
            <person name="Brown C.T."/>
            <person name="Hug L.A."/>
            <person name="Sharon I."/>
            <person name="Castelle C.J."/>
            <person name="Probst A.J."/>
            <person name="Thomas B.C."/>
            <person name="Singh A."/>
            <person name="Wilkins M.J."/>
            <person name="Karaoz U."/>
            <person name="Brodie E.L."/>
            <person name="Williams K.H."/>
            <person name="Hubbard S.S."/>
            <person name="Banfield J.F."/>
        </authorList>
    </citation>
    <scope>NUCLEOTIDE SEQUENCE [LARGE SCALE GENOMIC DNA]</scope>
</reference>
<evidence type="ECO:0000313" key="6">
    <source>
        <dbReference type="EMBL" id="OGD74003.1"/>
    </source>
</evidence>
<dbReference type="PANTHER" id="PTHR11560">
    <property type="entry name" value="39S RIBOSOMAL PROTEIN L10, MITOCHONDRIAL"/>
    <property type="match status" value="1"/>
</dbReference>
<name>A0A1F5F2Z4_9BACT</name>
<organism evidence="6 7">
    <name type="scientific">Candidatus Collierbacteria bacterium RIFOXYA2_FULL_46_10</name>
    <dbReference type="NCBI Taxonomy" id="1817726"/>
    <lineage>
        <taxon>Bacteria</taxon>
        <taxon>Candidatus Collieribacteriota</taxon>
    </lineage>
</organism>
<dbReference type="Gene3D" id="6.10.250.290">
    <property type="match status" value="1"/>
</dbReference>
<dbReference type="InterPro" id="IPR001790">
    <property type="entry name" value="Ribosomal_uL10"/>
</dbReference>
<dbReference type="Gene3D" id="3.30.70.1730">
    <property type="match status" value="1"/>
</dbReference>
<dbReference type="Pfam" id="PF00466">
    <property type="entry name" value="Ribosomal_L10"/>
    <property type="match status" value="1"/>
</dbReference>
<comment type="caution">
    <text evidence="6">The sequence shown here is derived from an EMBL/GenBank/DDBJ whole genome shotgun (WGS) entry which is preliminary data.</text>
</comment>
<evidence type="ECO:0000313" key="7">
    <source>
        <dbReference type="Proteomes" id="UP000176191"/>
    </source>
</evidence>
<evidence type="ECO:0000256" key="1">
    <source>
        <dbReference type="ARBA" id="ARBA00008889"/>
    </source>
</evidence>
<dbReference type="InterPro" id="IPR043141">
    <property type="entry name" value="Ribosomal_uL10-like_sf"/>
</dbReference>
<keyword evidence="2 6" id="KW-0689">Ribosomal protein</keyword>
<evidence type="ECO:0000256" key="5">
    <source>
        <dbReference type="ARBA" id="ARBA00035502"/>
    </source>
</evidence>
<evidence type="ECO:0000256" key="2">
    <source>
        <dbReference type="ARBA" id="ARBA00022980"/>
    </source>
</evidence>
<evidence type="ECO:0000256" key="4">
    <source>
        <dbReference type="ARBA" id="ARBA00035202"/>
    </source>
</evidence>
<comment type="similarity">
    <text evidence="1">Belongs to the universal ribosomal protein uL10 family.</text>
</comment>
<accession>A0A1F5F2Z4</accession>
<protein>
    <recommendedName>
        <fullName evidence="4">Large ribosomal subunit protein uL10</fullName>
    </recommendedName>
    <alternativeName>
        <fullName evidence="5">50S ribosomal protein L10</fullName>
    </alternativeName>
</protein>
<sequence>ALFLADYAGLTVKEQRLLRSQVKAAGGELVVAKNTLLKIALQNQGYDAASLTPELKGQKVTLFAPSDAVAPLKALVEFSKANEKELPKIKAGVLGKEVLTVQKIMQLANLPSKAELLSKLLGTLANPARNLVGVLVAPTRNLVYAISAIQTKKAVQ</sequence>
<evidence type="ECO:0000256" key="3">
    <source>
        <dbReference type="ARBA" id="ARBA00023274"/>
    </source>
</evidence>
<dbReference type="NCBIfam" id="NF000955">
    <property type="entry name" value="PRK00099.1-1"/>
    <property type="match status" value="1"/>
</dbReference>
<keyword evidence="3" id="KW-0687">Ribonucleoprotein</keyword>
<dbReference type="GO" id="GO:1990904">
    <property type="term" value="C:ribonucleoprotein complex"/>
    <property type="evidence" value="ECO:0007669"/>
    <property type="project" value="UniProtKB-KW"/>
</dbReference>
<proteinExistence type="inferred from homology"/>
<dbReference type="Proteomes" id="UP000176191">
    <property type="component" value="Unassembled WGS sequence"/>
</dbReference>
<dbReference type="AlphaFoldDB" id="A0A1F5F2Z4"/>
<dbReference type="EMBL" id="MFAK01000042">
    <property type="protein sequence ID" value="OGD74003.1"/>
    <property type="molecule type" value="Genomic_DNA"/>
</dbReference>
<dbReference type="InterPro" id="IPR047865">
    <property type="entry name" value="Ribosomal_uL10_bac_type"/>
</dbReference>
<dbReference type="CDD" id="cd05797">
    <property type="entry name" value="Ribosomal_L10"/>
    <property type="match status" value="1"/>
</dbReference>
<dbReference type="SUPFAM" id="SSF160369">
    <property type="entry name" value="Ribosomal protein L10-like"/>
    <property type="match status" value="1"/>
</dbReference>